<dbReference type="SUPFAM" id="SSF88697">
    <property type="entry name" value="PUA domain-like"/>
    <property type="match status" value="1"/>
</dbReference>
<dbReference type="InterPro" id="IPR002478">
    <property type="entry name" value="PUA"/>
</dbReference>
<evidence type="ECO:0000313" key="2">
    <source>
        <dbReference type="EMBL" id="OUJ18266.1"/>
    </source>
</evidence>
<dbReference type="InterPro" id="IPR029402">
    <property type="entry name" value="TGT_C2"/>
</dbReference>
<name>A0A1Y3GFW9_9EURY</name>
<dbReference type="InterPro" id="IPR015947">
    <property type="entry name" value="PUA-like_sf"/>
</dbReference>
<accession>A0A1Y3GFW9</accession>
<comment type="caution">
    <text evidence="2">The sequence shown here is derived from an EMBL/GenBank/DDBJ whole genome shotgun (WGS) entry which is preliminary data.</text>
</comment>
<reference evidence="2 3" key="1">
    <citation type="submission" date="2016-12" db="EMBL/GenBank/DDBJ databases">
        <title>Discovery of methanogenic haloarchaea.</title>
        <authorList>
            <person name="Sorokin D.Y."/>
            <person name="Makarova K.S."/>
            <person name="Abbas B."/>
            <person name="Ferrer M."/>
            <person name="Golyshin P.N."/>
        </authorList>
    </citation>
    <scope>NUCLEOTIDE SEQUENCE [LARGE SCALE GENOMIC DNA]</scope>
    <source>
        <strain evidence="2">AMET1</strain>
    </source>
</reference>
<dbReference type="RefSeq" id="WP_086637848.1">
    <property type="nucleotide sequence ID" value="NZ_MRZU01000004.1"/>
</dbReference>
<dbReference type="PROSITE" id="PS50890">
    <property type="entry name" value="PUA"/>
    <property type="match status" value="1"/>
</dbReference>
<protein>
    <submittedName>
        <fullName evidence="2">tRNA modification protein containing pre-PUA and PUA domain</fullName>
    </submittedName>
</protein>
<dbReference type="OrthoDB" id="7576at2157"/>
<dbReference type="InterPro" id="IPR036974">
    <property type="entry name" value="PUA_sf"/>
</dbReference>
<feature type="domain" description="PUA" evidence="1">
    <location>
        <begin position="76"/>
        <end position="150"/>
    </location>
</feature>
<dbReference type="AlphaFoldDB" id="A0A1Y3GFW9"/>
<evidence type="ECO:0000313" key="3">
    <source>
        <dbReference type="Proteomes" id="UP000195137"/>
    </source>
</evidence>
<sequence>MSLETARSIADYQFGVGVGEILFPDGSEVSYRRTGTIRDVSLDGVDIAYLRVKDGLFTLSIEGGRRVLKASEYPLNRVVVLSEVGSFIKEGKTAFAKHVVDLDEQVRAGMEVVVVDEEDNLLATGKTTLSYREINLFEKGAAVEVRTGVNR</sequence>
<gene>
    <name evidence="2" type="ORF">AMET1_1177</name>
</gene>
<dbReference type="SUPFAM" id="SSF88802">
    <property type="entry name" value="Pre-PUA domain"/>
    <property type="match status" value="1"/>
</dbReference>
<dbReference type="CDD" id="cd21149">
    <property type="entry name" value="PUA_archaeosine_TGT"/>
    <property type="match status" value="1"/>
</dbReference>
<proteinExistence type="predicted"/>
<dbReference type="SMART" id="SM00359">
    <property type="entry name" value="PUA"/>
    <property type="match status" value="1"/>
</dbReference>
<dbReference type="Pfam" id="PF14810">
    <property type="entry name" value="TGT_C2"/>
    <property type="match status" value="1"/>
</dbReference>
<keyword evidence="3" id="KW-1185">Reference proteome</keyword>
<dbReference type="Gene3D" id="2.30.130.10">
    <property type="entry name" value="PUA domain"/>
    <property type="match status" value="1"/>
</dbReference>
<organism evidence="2 3">
    <name type="scientific">Methanonatronarchaeum thermophilum</name>
    <dbReference type="NCBI Taxonomy" id="1927129"/>
    <lineage>
        <taxon>Archaea</taxon>
        <taxon>Methanobacteriati</taxon>
        <taxon>Methanobacteriota</taxon>
        <taxon>Methanonatronarchaeia</taxon>
        <taxon>Methanonatronarchaeales</taxon>
        <taxon>Methanonatronarchaeaceae</taxon>
        <taxon>Methanonatronarchaeum</taxon>
    </lineage>
</organism>
<evidence type="ECO:0000259" key="1">
    <source>
        <dbReference type="SMART" id="SM00359"/>
    </source>
</evidence>
<dbReference type="InterPro" id="IPR038250">
    <property type="entry name" value="TGT_C2_sf"/>
</dbReference>
<dbReference type="EMBL" id="MRZU01000004">
    <property type="protein sequence ID" value="OUJ18266.1"/>
    <property type="molecule type" value="Genomic_DNA"/>
</dbReference>
<dbReference type="InterPro" id="IPR004521">
    <property type="entry name" value="Uncharacterised_CHP00451"/>
</dbReference>
<dbReference type="Proteomes" id="UP000195137">
    <property type="component" value="Unassembled WGS sequence"/>
</dbReference>
<dbReference type="GO" id="GO:0003723">
    <property type="term" value="F:RNA binding"/>
    <property type="evidence" value="ECO:0007669"/>
    <property type="project" value="InterPro"/>
</dbReference>
<dbReference type="Gene3D" id="3.10.450.90">
    <property type="entry name" value="ArcTGT, C2 domain"/>
    <property type="match status" value="1"/>
</dbReference>
<dbReference type="NCBIfam" id="TIGR00451">
    <property type="entry name" value="unchar_dom_2"/>
    <property type="match status" value="1"/>
</dbReference>
<dbReference type="Pfam" id="PF01472">
    <property type="entry name" value="PUA"/>
    <property type="match status" value="1"/>
</dbReference>